<dbReference type="InterPro" id="IPR023885">
    <property type="entry name" value="4Fe4S-binding_SPASM_dom"/>
</dbReference>
<dbReference type="InterPro" id="IPR058240">
    <property type="entry name" value="rSAM_sf"/>
</dbReference>
<sequence>MYKKSRFNIELLKEREYTVLFNTFSKEYIKINSDREKYEKLFSDAVSPEVPEKLAKGHFIVDSSCNEDLLCDELYYRETIADTSLWYTIIPTRNCNFNCFYCCQPHVKQTMSDETIDLITRSLRKNLKNYSSFIISFFGGEPLIEYGKVIKILDDSMEVCRKLSRNFTAYMTTNGYNLTPEVFKELLKRHVIYYHITLDGPPSVHDTHRPLASGKPSFQKIIDNLIRIRENVSSNTFHITLRTNITRSIYENIDEFIDILARNFSNDSRFNIYWRWVEDFGGDRINEHRDEFVAMDKVFKAMDKLHSAGLSLYNDVIYNAKKGALVCEASKQNYYVIDYDGTLLKCTHWDKPEVATVGNIDPGGDFLLNREREAFYTLKVPKEKCRKCYFEPLCHGKSCSIRNIINPNGCYKIREFFRHSLKLAAEREIHSMNEVNL</sequence>
<evidence type="ECO:0000256" key="1">
    <source>
        <dbReference type="ARBA" id="ARBA00001966"/>
    </source>
</evidence>
<dbReference type="eggNOG" id="COG0641">
    <property type="taxonomic scope" value="Bacteria"/>
</dbReference>
<evidence type="ECO:0000256" key="2">
    <source>
        <dbReference type="ARBA" id="ARBA00022691"/>
    </source>
</evidence>
<dbReference type="Proteomes" id="UP000014155">
    <property type="component" value="Unassembled WGS sequence"/>
</dbReference>
<dbReference type="SFLD" id="SFLDG01386">
    <property type="entry name" value="main_SPASM_domain-containing"/>
    <property type="match status" value="1"/>
</dbReference>
<dbReference type="PATRIC" id="fig|1195236.3.peg.4299"/>
<gene>
    <name evidence="8" type="ORF">CTER_4083</name>
</gene>
<evidence type="ECO:0000256" key="5">
    <source>
        <dbReference type="ARBA" id="ARBA00023014"/>
    </source>
</evidence>
<comment type="caution">
    <text evidence="8">The sequence shown here is derived from an EMBL/GenBank/DDBJ whole genome shotgun (WGS) entry which is preliminary data.</text>
</comment>
<dbReference type="NCBIfam" id="TIGR04085">
    <property type="entry name" value="rSAM_more_4Fe4S"/>
    <property type="match status" value="1"/>
</dbReference>
<dbReference type="PROSITE" id="PS51918">
    <property type="entry name" value="RADICAL_SAM"/>
    <property type="match status" value="1"/>
</dbReference>
<dbReference type="SUPFAM" id="SSF102114">
    <property type="entry name" value="Radical SAM enzymes"/>
    <property type="match status" value="1"/>
</dbReference>
<evidence type="ECO:0000256" key="6">
    <source>
        <dbReference type="ARBA" id="ARBA00023601"/>
    </source>
</evidence>
<organism evidence="8 9">
    <name type="scientific">Ruminiclostridium cellobioparum subsp. termitidis CT1112</name>
    <dbReference type="NCBI Taxonomy" id="1195236"/>
    <lineage>
        <taxon>Bacteria</taxon>
        <taxon>Bacillati</taxon>
        <taxon>Bacillota</taxon>
        <taxon>Clostridia</taxon>
        <taxon>Eubacteriales</taxon>
        <taxon>Oscillospiraceae</taxon>
        <taxon>Ruminiclostridium</taxon>
    </lineage>
</organism>
<dbReference type="GO" id="GO:0046872">
    <property type="term" value="F:metal ion binding"/>
    <property type="evidence" value="ECO:0007669"/>
    <property type="project" value="UniProtKB-KW"/>
</dbReference>
<dbReference type="PANTHER" id="PTHR43273">
    <property type="entry name" value="ANAEROBIC SULFATASE-MATURATING ENZYME HOMOLOG ASLB-RELATED"/>
    <property type="match status" value="1"/>
</dbReference>
<evidence type="ECO:0000313" key="8">
    <source>
        <dbReference type="EMBL" id="EMS70257.1"/>
    </source>
</evidence>
<evidence type="ECO:0000256" key="3">
    <source>
        <dbReference type="ARBA" id="ARBA00022723"/>
    </source>
</evidence>
<feature type="domain" description="Radical SAM core" evidence="7">
    <location>
        <begin position="81"/>
        <end position="311"/>
    </location>
</feature>
<evidence type="ECO:0000259" key="7">
    <source>
        <dbReference type="PROSITE" id="PS51918"/>
    </source>
</evidence>
<keyword evidence="9" id="KW-1185">Reference proteome</keyword>
<reference evidence="8 9" key="1">
    <citation type="journal article" date="2013" name="Genome Announc.">
        <title>Draft Genome Sequence of the Cellulolytic, Mesophilic, Anaerobic Bacterium Clostridium termitidis Strain CT1112 (DSM 5398).</title>
        <authorList>
            <person name="Lal S."/>
            <person name="Ramachandran U."/>
            <person name="Zhang X."/>
            <person name="Munir R."/>
            <person name="Sparling R."/>
            <person name="Levin D.B."/>
        </authorList>
    </citation>
    <scope>NUCLEOTIDE SEQUENCE [LARGE SCALE GENOMIC DNA]</scope>
    <source>
        <strain evidence="8 9">CT1112</strain>
    </source>
</reference>
<name>S0FGM0_RUMCE</name>
<dbReference type="Pfam" id="PF04055">
    <property type="entry name" value="Radical_SAM"/>
    <property type="match status" value="1"/>
</dbReference>
<evidence type="ECO:0000256" key="4">
    <source>
        <dbReference type="ARBA" id="ARBA00023004"/>
    </source>
</evidence>
<comment type="similarity">
    <text evidence="6">Belongs to the radical SAM superfamily. Anaerobic sulfatase-maturating enzyme family.</text>
</comment>
<dbReference type="Gene3D" id="3.20.20.70">
    <property type="entry name" value="Aldolase class I"/>
    <property type="match status" value="1"/>
</dbReference>
<dbReference type="InterPro" id="IPR013785">
    <property type="entry name" value="Aldolase_TIM"/>
</dbReference>
<protein>
    <submittedName>
        <fullName evidence="8">Arylsulfatase regulator (Fe-S oxidoreductase)</fullName>
    </submittedName>
</protein>
<keyword evidence="5" id="KW-0411">Iron-sulfur</keyword>
<dbReference type="SFLD" id="SFLDS00029">
    <property type="entry name" value="Radical_SAM"/>
    <property type="match status" value="1"/>
</dbReference>
<dbReference type="GO" id="GO:0016491">
    <property type="term" value="F:oxidoreductase activity"/>
    <property type="evidence" value="ECO:0007669"/>
    <property type="project" value="InterPro"/>
</dbReference>
<keyword evidence="2" id="KW-0949">S-adenosyl-L-methionine</keyword>
<dbReference type="STRING" id="1195236.CTER_4083"/>
<dbReference type="SFLD" id="SFLDG01384">
    <property type="entry name" value="thioether_bond_formation_requi"/>
    <property type="match status" value="1"/>
</dbReference>
<dbReference type="CDD" id="cd01335">
    <property type="entry name" value="Radical_SAM"/>
    <property type="match status" value="1"/>
</dbReference>
<dbReference type="InterPro" id="IPR007197">
    <property type="entry name" value="rSAM"/>
</dbReference>
<comment type="cofactor">
    <cofactor evidence="1">
        <name>[4Fe-4S] cluster</name>
        <dbReference type="ChEBI" id="CHEBI:49883"/>
    </cofactor>
</comment>
<keyword evidence="4" id="KW-0408">Iron</keyword>
<dbReference type="InterPro" id="IPR023867">
    <property type="entry name" value="Sulphatase_maturase_rSAM"/>
</dbReference>
<proteinExistence type="inferred from homology"/>
<accession>S0FGM0</accession>
<dbReference type="PANTHER" id="PTHR43273:SF3">
    <property type="entry name" value="ANAEROBIC SULFATASE-MATURATING ENZYME HOMOLOG ASLB-RELATED"/>
    <property type="match status" value="1"/>
</dbReference>
<keyword evidence="3" id="KW-0479">Metal-binding</keyword>
<dbReference type="GO" id="GO:0051536">
    <property type="term" value="F:iron-sulfur cluster binding"/>
    <property type="evidence" value="ECO:0007669"/>
    <property type="project" value="UniProtKB-KW"/>
</dbReference>
<dbReference type="AlphaFoldDB" id="S0FGM0"/>
<dbReference type="SFLD" id="SFLDG01067">
    <property type="entry name" value="SPASM/twitch_domain_containing"/>
    <property type="match status" value="1"/>
</dbReference>
<dbReference type="RefSeq" id="WP_004628863.1">
    <property type="nucleotide sequence ID" value="NZ_AORV01000058.1"/>
</dbReference>
<dbReference type="UniPathway" id="UPA00782"/>
<evidence type="ECO:0000313" key="9">
    <source>
        <dbReference type="Proteomes" id="UP000014155"/>
    </source>
</evidence>
<dbReference type="EMBL" id="AORV01000058">
    <property type="protein sequence ID" value="EMS70257.1"/>
    <property type="molecule type" value="Genomic_DNA"/>
</dbReference>